<dbReference type="GO" id="GO:0016239">
    <property type="term" value="P:positive regulation of macroautophagy"/>
    <property type="evidence" value="ECO:0007669"/>
    <property type="project" value="TreeGrafter"/>
</dbReference>
<dbReference type="PROSITE" id="PS00678">
    <property type="entry name" value="WD_REPEATS_1"/>
    <property type="match status" value="1"/>
</dbReference>
<gene>
    <name evidence="8" type="ORF">SERLADRAFT_440758</name>
</gene>
<dbReference type="HOGENOM" id="CLU_007954_0_0_1"/>
<dbReference type="InterPro" id="IPR019775">
    <property type="entry name" value="WD40_repeat_CS"/>
</dbReference>
<evidence type="ECO:0000256" key="5">
    <source>
        <dbReference type="ARBA" id="ARBA00022833"/>
    </source>
</evidence>
<dbReference type="InterPro" id="IPR001680">
    <property type="entry name" value="WD40_rpt"/>
</dbReference>
<evidence type="ECO:0000256" key="3">
    <source>
        <dbReference type="ARBA" id="ARBA00022737"/>
    </source>
</evidence>
<dbReference type="PROSITE" id="PS50082">
    <property type="entry name" value="WD_REPEATS_2"/>
    <property type="match status" value="2"/>
</dbReference>
<keyword evidence="1 6" id="KW-0853">WD repeat</keyword>
<keyword evidence="5" id="KW-0862">Zinc</keyword>
<dbReference type="GO" id="GO:0005829">
    <property type="term" value="C:cytosol"/>
    <property type="evidence" value="ECO:0007669"/>
    <property type="project" value="TreeGrafter"/>
</dbReference>
<name>F8P4G5_SERL9</name>
<feature type="compositionally biased region" description="Low complexity" evidence="7">
    <location>
        <begin position="667"/>
        <end position="683"/>
    </location>
</feature>
<dbReference type="PANTHER" id="PTHR46200">
    <property type="entry name" value="GATOR COMPLEX PROTEIN WDR24"/>
    <property type="match status" value="1"/>
</dbReference>
<keyword evidence="4" id="KW-0863">Zinc-finger</keyword>
<dbReference type="GO" id="GO:0061700">
    <property type="term" value="C:GATOR2 complex"/>
    <property type="evidence" value="ECO:0007669"/>
    <property type="project" value="TreeGrafter"/>
</dbReference>
<reference evidence="8" key="1">
    <citation type="submission" date="2011-04" db="EMBL/GenBank/DDBJ databases">
        <title>Evolution of plant cell wall degrading machinery underlies the functional diversity of forest fungi.</title>
        <authorList>
            <consortium name="US DOE Joint Genome Institute (JGI-PGF)"/>
            <person name="Eastwood D.C."/>
            <person name="Floudas D."/>
            <person name="Binder M."/>
            <person name="Majcherczyk A."/>
            <person name="Schneider P."/>
            <person name="Aerts A."/>
            <person name="Asiegbu F.O."/>
            <person name="Baker S.E."/>
            <person name="Barry K."/>
            <person name="Bendiksby M."/>
            <person name="Blumentritt M."/>
            <person name="Coutinho P.M."/>
            <person name="Cullen D."/>
            <person name="Cullen D."/>
            <person name="Gathman A."/>
            <person name="Goodell B."/>
            <person name="Henrissat B."/>
            <person name="Ihrmark K."/>
            <person name="Kauserud H."/>
            <person name="Kohler A."/>
            <person name="LaButti K."/>
            <person name="Lapidus A."/>
            <person name="Lavin J.L."/>
            <person name="Lee Y.-H."/>
            <person name="Lindquist E."/>
            <person name="Lilly W."/>
            <person name="Lucas S."/>
            <person name="Morin E."/>
            <person name="Murat C."/>
            <person name="Oguiza J.A."/>
            <person name="Park J."/>
            <person name="Pisabarro A.G."/>
            <person name="Riley R."/>
            <person name="Rosling A."/>
            <person name="Salamov A."/>
            <person name="Schmidt O."/>
            <person name="Schmutz J."/>
            <person name="Skrede I."/>
            <person name="Stenlid J."/>
            <person name="Wiebenga A."/>
            <person name="Xie X."/>
            <person name="Kues U."/>
            <person name="Hibbett D.S."/>
            <person name="Hoffmeister D."/>
            <person name="Hogberg N."/>
            <person name="Martin F."/>
            <person name="Grigoriev I.V."/>
            <person name="Watkinson S.C."/>
        </authorList>
    </citation>
    <scope>NUCLEOTIDE SEQUENCE</scope>
    <source>
        <strain evidence="8">S7.9</strain>
    </source>
</reference>
<feature type="compositionally biased region" description="Low complexity" evidence="7">
    <location>
        <begin position="711"/>
        <end position="728"/>
    </location>
</feature>
<dbReference type="GO" id="GO:0008270">
    <property type="term" value="F:zinc ion binding"/>
    <property type="evidence" value="ECO:0007669"/>
    <property type="project" value="UniProtKB-KW"/>
</dbReference>
<dbReference type="Gene3D" id="2.130.10.10">
    <property type="entry name" value="YVTN repeat-like/Quinoprotein amine dehydrogenase"/>
    <property type="match status" value="1"/>
</dbReference>
<proteinExistence type="predicted"/>
<feature type="region of interest" description="Disordered" evidence="7">
    <location>
        <begin position="598"/>
        <end position="856"/>
    </location>
</feature>
<dbReference type="Proteomes" id="UP000008064">
    <property type="component" value="Unassembled WGS sequence"/>
</dbReference>
<protein>
    <submittedName>
        <fullName evidence="8">Uncharacterized protein</fullName>
    </submittedName>
</protein>
<sequence>MQSHNRRPFNYHLSGHDVSKSALSDFYSDSRKHGYQGPLRSVRMHRTTPNGGGTIAKSEDGTRCVVAGKEFVKALRILTMSGPSQVSNADHKSSIGRGGHRIDSTRNLWDGSGLKMDSASTDVAWGYGGLIHPKAFDRKILTSARNGDLIMWDIDKSGQSKFERRTRDHVRSIQKLSYSRIVHYYCITGSADGDVRVWDLRDMSRSLMKIHHPTSVRSLVFSPSLSSPLQAVVGLDNGSIYRWDLKMGQRGQLDRLPVAHSGSILSLDWCNATSTADTSSGSEGTPNIEGGWVVSGGLDHTVKIWDLTATGANSHIPHKPTYTLHPAYPVRRVLWRPDYPCELALVSNAELGYGSNPDLMHNIVGTGTLTSPRMPPSELALRIGNEGKVSDSKNVVGDAVEIWDVRRGWIAKWTVEASFIEGAVTDIAFCDSHSMWAQHASGTFAQLDLRQSVKPISAVPRVSLSWGISGSLAFVSDRQTRCEVPYDDLNPEKRQLIKDRKMKFKTLGDGARVPGLQSMGMYTQSSSDQNSEALSKLAREYVFEGADRQHICIMNSEIAIQAGKVQASQVWLLLASLLTDIIPDNYCESLPAPAPATNPPLPHSISAPAALPTISSTPSKFASKRATSSDSLVQLPQTQRSPASRHDVEAEVVTKVPSNSRNLTPVSSASSSPRRPLSALPLATPRQPSVFSHRESNTGFVRRPSVLSRPSVTSNTTSENPSESSRSHSNLRHVGEGALDDSDSSENDDSEDPGKDGYCSNSDEETGLRPLISPYTKPTRVPTHPSPLSHIAGQEEWTDDEGEDHSEGEASPSPGSTDTESSSSNAARNRTRKSSSLRKQSSRVKSRSRSSTVASLAAPLSHRALIKQESQNSIRTVIAGDASARDQEFDAELAIDDTARGVYSNKSVDKQPLTSHKRKISQVFSGDSAPQFKDCGDEERTFPSMCKVQISRQRKELVQEEEAKLRDIGWQALRDALEQYADEGDVQMCTMLSLVAGQELSISKSRLLRFVESYIDILTRLRLDTSAAYLRKFSGVNDVCNMTKLETTVYTACGNCRKPVNLSTSQRNGSSKKGAFSYCNACRKAFKCAICHLPVKALMFQCSICEHGGHQECYRRYYMGRPLVEVKGPTPFGDENMAHLVARDSPSLSLGDTDGSAPSSDVFASATSTLGSAQLMGHMCAAGCGHHCWAAAKNEGSDL</sequence>
<keyword evidence="3" id="KW-0677">Repeat</keyword>
<feature type="repeat" description="WD" evidence="6">
    <location>
        <begin position="293"/>
        <end position="307"/>
    </location>
</feature>
<dbReference type="GO" id="GO:0005774">
    <property type="term" value="C:vacuolar membrane"/>
    <property type="evidence" value="ECO:0007669"/>
    <property type="project" value="TreeGrafter"/>
</dbReference>
<feature type="repeat" description="WD" evidence="6">
    <location>
        <begin position="166"/>
        <end position="208"/>
    </location>
</feature>
<feature type="compositionally biased region" description="Low complexity" evidence="7">
    <location>
        <begin position="811"/>
        <end position="828"/>
    </location>
</feature>
<feature type="compositionally biased region" description="Polar residues" evidence="7">
    <location>
        <begin position="613"/>
        <end position="642"/>
    </location>
</feature>
<keyword evidence="2" id="KW-0479">Metal-binding</keyword>
<evidence type="ECO:0000256" key="6">
    <source>
        <dbReference type="PROSITE-ProRule" id="PRU00221"/>
    </source>
</evidence>
<dbReference type="InterPro" id="IPR037590">
    <property type="entry name" value="WDR24"/>
</dbReference>
<dbReference type="PANTHER" id="PTHR46200:SF1">
    <property type="entry name" value="GATOR COMPLEX PROTEIN WDR24"/>
    <property type="match status" value="1"/>
</dbReference>
<dbReference type="GeneID" id="18815427"/>
<evidence type="ECO:0000256" key="2">
    <source>
        <dbReference type="ARBA" id="ARBA00022723"/>
    </source>
</evidence>
<dbReference type="GO" id="GO:1904263">
    <property type="term" value="P:positive regulation of TORC1 signaling"/>
    <property type="evidence" value="ECO:0007669"/>
    <property type="project" value="TreeGrafter"/>
</dbReference>
<feature type="compositionally biased region" description="Basic residues" evidence="7">
    <location>
        <begin position="829"/>
        <end position="848"/>
    </location>
</feature>
<dbReference type="InterPro" id="IPR015943">
    <property type="entry name" value="WD40/YVTN_repeat-like_dom_sf"/>
</dbReference>
<evidence type="ECO:0000313" key="8">
    <source>
        <dbReference type="EMBL" id="EGO21503.1"/>
    </source>
</evidence>
<feature type="compositionally biased region" description="Acidic residues" evidence="7">
    <location>
        <begin position="738"/>
        <end position="751"/>
    </location>
</feature>
<evidence type="ECO:0000256" key="1">
    <source>
        <dbReference type="ARBA" id="ARBA00022574"/>
    </source>
</evidence>
<evidence type="ECO:0000256" key="4">
    <source>
        <dbReference type="ARBA" id="ARBA00022771"/>
    </source>
</evidence>
<dbReference type="EMBL" id="GL945438">
    <property type="protein sequence ID" value="EGO21503.1"/>
    <property type="molecule type" value="Genomic_DNA"/>
</dbReference>
<dbReference type="SMART" id="SM00320">
    <property type="entry name" value="WD40"/>
    <property type="match status" value="3"/>
</dbReference>
<feature type="compositionally biased region" description="Polar residues" evidence="7">
    <location>
        <begin position="656"/>
        <end position="666"/>
    </location>
</feature>
<dbReference type="KEGG" id="sla:SERLADRAFT_440758"/>
<dbReference type="InterPro" id="IPR036322">
    <property type="entry name" value="WD40_repeat_dom_sf"/>
</dbReference>
<dbReference type="AlphaFoldDB" id="F8P4G5"/>
<feature type="compositionally biased region" description="Acidic residues" evidence="7">
    <location>
        <begin position="796"/>
        <end position="806"/>
    </location>
</feature>
<dbReference type="RefSeq" id="XP_007321289.1">
    <property type="nucleotide sequence ID" value="XM_007321227.1"/>
</dbReference>
<evidence type="ECO:0000256" key="7">
    <source>
        <dbReference type="SAM" id="MobiDB-lite"/>
    </source>
</evidence>
<dbReference type="OrthoDB" id="60955at2759"/>
<accession>F8P4G5</accession>
<dbReference type="SUPFAM" id="SSF50978">
    <property type="entry name" value="WD40 repeat-like"/>
    <property type="match status" value="1"/>
</dbReference>
<organism>
    <name type="scientific">Serpula lacrymans var. lacrymans (strain S7.9)</name>
    <name type="common">Dry rot fungus</name>
    <dbReference type="NCBI Taxonomy" id="578457"/>
    <lineage>
        <taxon>Eukaryota</taxon>
        <taxon>Fungi</taxon>
        <taxon>Dikarya</taxon>
        <taxon>Basidiomycota</taxon>
        <taxon>Agaricomycotina</taxon>
        <taxon>Agaricomycetes</taxon>
        <taxon>Agaricomycetidae</taxon>
        <taxon>Boletales</taxon>
        <taxon>Coniophorineae</taxon>
        <taxon>Serpulaceae</taxon>
        <taxon>Serpula</taxon>
    </lineage>
</organism>